<name>A0A1Y1IEV7_KLENI</name>
<evidence type="ECO:0000259" key="3">
    <source>
        <dbReference type="Pfam" id="PF09250"/>
    </source>
</evidence>
<dbReference type="InterPro" id="IPR051620">
    <property type="entry name" value="ORF904-like_C"/>
</dbReference>
<evidence type="ECO:0000256" key="2">
    <source>
        <dbReference type="SAM" id="MobiDB-lite"/>
    </source>
</evidence>
<dbReference type="AlphaFoldDB" id="A0A1Y1IEV7"/>
<accession>A0A1Y1IEV7</accession>
<dbReference type="PANTHER" id="PTHR35372">
    <property type="entry name" value="ATP BINDING PROTEIN-RELATED"/>
    <property type="match status" value="1"/>
</dbReference>
<evidence type="ECO:0000313" key="4">
    <source>
        <dbReference type="EMBL" id="GAQ87621.1"/>
    </source>
</evidence>
<keyword evidence="1" id="KW-0378">Hydrolase</keyword>
<feature type="non-terminal residue" evidence="4">
    <location>
        <position position="345"/>
    </location>
</feature>
<dbReference type="Pfam" id="PF09250">
    <property type="entry name" value="Prim-Pol"/>
    <property type="match status" value="1"/>
</dbReference>
<dbReference type="SUPFAM" id="SSF56747">
    <property type="entry name" value="Prim-pol domain"/>
    <property type="match status" value="1"/>
</dbReference>
<dbReference type="PANTHER" id="PTHR35372:SF2">
    <property type="entry name" value="SF3 HELICASE DOMAIN-CONTAINING PROTEIN"/>
    <property type="match status" value="1"/>
</dbReference>
<feature type="domain" description="DNA primase/polymerase bifunctional N-terminal" evidence="3">
    <location>
        <begin position="271"/>
        <end position="344"/>
    </location>
</feature>
<protein>
    <recommendedName>
        <fullName evidence="3">DNA primase/polymerase bifunctional N-terminal domain-containing protein</fullName>
    </recommendedName>
</protein>
<organism evidence="4 5">
    <name type="scientific">Klebsormidium nitens</name>
    <name type="common">Green alga</name>
    <name type="synonym">Ulothrix nitens</name>
    <dbReference type="NCBI Taxonomy" id="105231"/>
    <lineage>
        <taxon>Eukaryota</taxon>
        <taxon>Viridiplantae</taxon>
        <taxon>Streptophyta</taxon>
        <taxon>Klebsormidiophyceae</taxon>
        <taxon>Klebsormidiales</taxon>
        <taxon>Klebsormidiaceae</taxon>
        <taxon>Klebsormidium</taxon>
    </lineage>
</organism>
<reference evidence="4 5" key="1">
    <citation type="journal article" date="2014" name="Nat. Commun.">
        <title>Klebsormidium flaccidum genome reveals primary factors for plant terrestrial adaptation.</title>
        <authorList>
            <person name="Hori K."/>
            <person name="Maruyama F."/>
            <person name="Fujisawa T."/>
            <person name="Togashi T."/>
            <person name="Yamamoto N."/>
            <person name="Seo M."/>
            <person name="Sato S."/>
            <person name="Yamada T."/>
            <person name="Mori H."/>
            <person name="Tajima N."/>
            <person name="Moriyama T."/>
            <person name="Ikeuchi M."/>
            <person name="Watanabe M."/>
            <person name="Wada H."/>
            <person name="Kobayashi K."/>
            <person name="Saito M."/>
            <person name="Masuda T."/>
            <person name="Sasaki-Sekimoto Y."/>
            <person name="Mashiguchi K."/>
            <person name="Awai K."/>
            <person name="Shimojima M."/>
            <person name="Masuda S."/>
            <person name="Iwai M."/>
            <person name="Nobusawa T."/>
            <person name="Narise T."/>
            <person name="Kondo S."/>
            <person name="Saito H."/>
            <person name="Sato R."/>
            <person name="Murakawa M."/>
            <person name="Ihara Y."/>
            <person name="Oshima-Yamada Y."/>
            <person name="Ohtaka K."/>
            <person name="Satoh M."/>
            <person name="Sonobe K."/>
            <person name="Ishii M."/>
            <person name="Ohtani R."/>
            <person name="Kanamori-Sato M."/>
            <person name="Honoki R."/>
            <person name="Miyazaki D."/>
            <person name="Mochizuki H."/>
            <person name="Umetsu J."/>
            <person name="Higashi K."/>
            <person name="Shibata D."/>
            <person name="Kamiya Y."/>
            <person name="Sato N."/>
            <person name="Nakamura Y."/>
            <person name="Tabata S."/>
            <person name="Ida S."/>
            <person name="Kurokawa K."/>
            <person name="Ohta H."/>
        </authorList>
    </citation>
    <scope>NUCLEOTIDE SEQUENCE [LARGE SCALE GENOMIC DNA]</scope>
    <source>
        <strain evidence="4 5">NIES-2285</strain>
    </source>
</reference>
<proteinExistence type="predicted"/>
<dbReference type="GO" id="GO:0016787">
    <property type="term" value="F:hydrolase activity"/>
    <property type="evidence" value="ECO:0007669"/>
    <property type="project" value="UniProtKB-KW"/>
</dbReference>
<feature type="region of interest" description="Disordered" evidence="2">
    <location>
        <begin position="135"/>
        <end position="185"/>
    </location>
</feature>
<dbReference type="InterPro" id="IPR015330">
    <property type="entry name" value="DNA_primase/pol_bifunc_N"/>
</dbReference>
<evidence type="ECO:0000313" key="5">
    <source>
        <dbReference type="Proteomes" id="UP000054558"/>
    </source>
</evidence>
<gene>
    <name evidence="4" type="ORF">KFL_003660010</name>
</gene>
<dbReference type="EMBL" id="DF237315">
    <property type="protein sequence ID" value="GAQ87621.1"/>
    <property type="molecule type" value="Genomic_DNA"/>
</dbReference>
<dbReference type="Proteomes" id="UP000054558">
    <property type="component" value="Unassembled WGS sequence"/>
</dbReference>
<feature type="region of interest" description="Disordered" evidence="2">
    <location>
        <begin position="92"/>
        <end position="116"/>
    </location>
</feature>
<sequence length="345" mass="37972">MTTTSLDSDTKSSEAIVNWNIESGPDSASEAEDGESLEGIEYEDRSVDGSDFAASLKDFFDDADSGDCGQSTMFYAAFDNAREAQIDSAELLEGQRNCRSGRRKRTRNDDKGGNSTEFVQRKTCWKVEGTLRKAADSDAEPSTFLPNEMAVAPTSPPNHEKPTSSLPNSEQLIRPPSSSSSSDVDSGFEELREYFKVCRIDPDLERTYTELQQGPSPALEAPVPRIDPILAAAHHFHSLGVVTVTHDLQETRFSKGQVRKKPCNWGSESKPWKEADLTNCLSEFAKPGRNSIAILTEKSDIYALDVDVKDGGYEALELMLEEHGGFQEDTPRLTTGNGGFHILFL</sequence>
<evidence type="ECO:0000256" key="1">
    <source>
        <dbReference type="ARBA" id="ARBA00022801"/>
    </source>
</evidence>
<keyword evidence="5" id="KW-1185">Reference proteome</keyword>